<feature type="transmembrane region" description="Helical" evidence="2">
    <location>
        <begin position="18"/>
        <end position="39"/>
    </location>
</feature>
<feature type="region of interest" description="Disordered" evidence="1">
    <location>
        <begin position="233"/>
        <end position="254"/>
    </location>
</feature>
<sequence length="324" mass="35907">MDLVTTKLNPVNLLGGSFFGHLLAALCFGIFTIQTSSYYHAFPNDPRSVKLVVGLLCTCVTRALYWWFVANHYDHLALERATWEFLIFQINSQVLVLLQFGFGADLAVILKECTWPAMTWLTIQATADMTRFQKTDLVINRMVLYTVSMGLITSVISCFLLAMFDNAGVELIMRQVAKEGLHFSVLTIGMPLGAVYSITMLTNLHMRTTLWARLDTPSPLELISPLKKRIWQSVEDPRSEERSPHSTGTNTPTMVTNDGDMKLMVQFAVVQTPVLGGPEPKLKASNGHFFLTRDGSATGFSRGGGKCLVGQRLSAEAASLCENM</sequence>
<evidence type="ECO:0000256" key="1">
    <source>
        <dbReference type="SAM" id="MobiDB-lite"/>
    </source>
</evidence>
<feature type="compositionally biased region" description="Polar residues" evidence="1">
    <location>
        <begin position="245"/>
        <end position="254"/>
    </location>
</feature>
<feature type="transmembrane region" description="Helical" evidence="2">
    <location>
        <begin position="51"/>
        <end position="70"/>
    </location>
</feature>
<reference evidence="3" key="1">
    <citation type="journal article" date="2020" name="Nat. Commun.">
        <title>Large-scale genome sequencing of mycorrhizal fungi provides insights into the early evolution of symbiotic traits.</title>
        <authorList>
            <person name="Miyauchi S."/>
            <person name="Kiss E."/>
            <person name="Kuo A."/>
            <person name="Drula E."/>
            <person name="Kohler A."/>
            <person name="Sanchez-Garcia M."/>
            <person name="Morin E."/>
            <person name="Andreopoulos B."/>
            <person name="Barry K.W."/>
            <person name="Bonito G."/>
            <person name="Buee M."/>
            <person name="Carver A."/>
            <person name="Chen C."/>
            <person name="Cichocki N."/>
            <person name="Clum A."/>
            <person name="Culley D."/>
            <person name="Crous P.W."/>
            <person name="Fauchery L."/>
            <person name="Girlanda M."/>
            <person name="Hayes R.D."/>
            <person name="Keri Z."/>
            <person name="LaButti K."/>
            <person name="Lipzen A."/>
            <person name="Lombard V."/>
            <person name="Magnuson J."/>
            <person name="Maillard F."/>
            <person name="Murat C."/>
            <person name="Nolan M."/>
            <person name="Ohm R.A."/>
            <person name="Pangilinan J."/>
            <person name="Pereira M.F."/>
            <person name="Perotto S."/>
            <person name="Peter M."/>
            <person name="Pfister S."/>
            <person name="Riley R."/>
            <person name="Sitrit Y."/>
            <person name="Stielow J.B."/>
            <person name="Szollosi G."/>
            <person name="Zifcakova L."/>
            <person name="Stursova M."/>
            <person name="Spatafora J.W."/>
            <person name="Tedersoo L."/>
            <person name="Vaario L.M."/>
            <person name="Yamada A."/>
            <person name="Yan M."/>
            <person name="Wang P."/>
            <person name="Xu J."/>
            <person name="Bruns T."/>
            <person name="Baldrian P."/>
            <person name="Vilgalys R."/>
            <person name="Dunand C."/>
            <person name="Henrissat B."/>
            <person name="Grigoriev I.V."/>
            <person name="Hibbett D."/>
            <person name="Nagy L.G."/>
            <person name="Martin F.M."/>
        </authorList>
    </citation>
    <scope>NUCLEOTIDE SEQUENCE</scope>
    <source>
        <strain evidence="3">UP504</strain>
    </source>
</reference>
<protein>
    <submittedName>
        <fullName evidence="3">Uncharacterized protein</fullName>
    </submittedName>
</protein>
<gene>
    <name evidence="3" type="ORF">BS47DRAFT_1437832</name>
</gene>
<keyword evidence="4" id="KW-1185">Reference proteome</keyword>
<name>A0A9P6B5Q4_9AGAM</name>
<dbReference type="AlphaFoldDB" id="A0A9P6B5Q4"/>
<evidence type="ECO:0000313" key="3">
    <source>
        <dbReference type="EMBL" id="KAF9516796.1"/>
    </source>
</evidence>
<dbReference type="EMBL" id="MU128936">
    <property type="protein sequence ID" value="KAF9516796.1"/>
    <property type="molecule type" value="Genomic_DNA"/>
</dbReference>
<organism evidence="3 4">
    <name type="scientific">Hydnum rufescens UP504</name>
    <dbReference type="NCBI Taxonomy" id="1448309"/>
    <lineage>
        <taxon>Eukaryota</taxon>
        <taxon>Fungi</taxon>
        <taxon>Dikarya</taxon>
        <taxon>Basidiomycota</taxon>
        <taxon>Agaricomycotina</taxon>
        <taxon>Agaricomycetes</taxon>
        <taxon>Cantharellales</taxon>
        <taxon>Hydnaceae</taxon>
        <taxon>Hydnum</taxon>
    </lineage>
</organism>
<feature type="transmembrane region" description="Helical" evidence="2">
    <location>
        <begin position="142"/>
        <end position="163"/>
    </location>
</feature>
<proteinExistence type="predicted"/>
<keyword evidence="2" id="KW-1133">Transmembrane helix</keyword>
<keyword evidence="2" id="KW-0472">Membrane</keyword>
<accession>A0A9P6B5Q4</accession>
<feature type="compositionally biased region" description="Basic and acidic residues" evidence="1">
    <location>
        <begin position="235"/>
        <end position="244"/>
    </location>
</feature>
<keyword evidence="2" id="KW-0812">Transmembrane</keyword>
<evidence type="ECO:0000313" key="4">
    <source>
        <dbReference type="Proteomes" id="UP000886523"/>
    </source>
</evidence>
<dbReference type="OrthoDB" id="2535105at2759"/>
<evidence type="ECO:0000256" key="2">
    <source>
        <dbReference type="SAM" id="Phobius"/>
    </source>
</evidence>
<feature type="transmembrane region" description="Helical" evidence="2">
    <location>
        <begin position="183"/>
        <end position="204"/>
    </location>
</feature>
<comment type="caution">
    <text evidence="3">The sequence shown here is derived from an EMBL/GenBank/DDBJ whole genome shotgun (WGS) entry which is preliminary data.</text>
</comment>
<dbReference type="Proteomes" id="UP000886523">
    <property type="component" value="Unassembled WGS sequence"/>
</dbReference>